<gene>
    <name evidence="3" type="ORF">CD943_04480</name>
</gene>
<feature type="compositionally biased region" description="Polar residues" evidence="1">
    <location>
        <begin position="29"/>
        <end position="43"/>
    </location>
</feature>
<keyword evidence="2" id="KW-0732">Signal</keyword>
<feature type="compositionally biased region" description="Basic and acidic residues" evidence="1">
    <location>
        <begin position="76"/>
        <end position="86"/>
    </location>
</feature>
<reference evidence="3 4" key="2">
    <citation type="submission" date="2017-06" db="EMBL/GenBank/DDBJ databases">
        <authorList>
            <person name="Kim H.J."/>
            <person name="Triplett B.A."/>
        </authorList>
    </citation>
    <scope>NUCLEOTIDE SEQUENCE [LARGE SCALE GENOMIC DNA]</scope>
    <source>
        <strain evidence="3 4">BZC3</strain>
    </source>
</reference>
<feature type="chain" id="PRO_5012915823" evidence="2">
    <location>
        <begin position="26"/>
        <end position="114"/>
    </location>
</feature>
<evidence type="ECO:0000313" key="3">
    <source>
        <dbReference type="EMBL" id="ASD26208.1"/>
    </source>
</evidence>
<reference evidence="3 4" key="1">
    <citation type="submission" date="2017-06" db="EMBL/GenBank/DDBJ databases">
        <title>Biodegradation of gentamicin by bacterial consortia AMQD4 in synthetic medium and raw gentamicin sewage.</title>
        <authorList>
            <person name="Chang H."/>
            <person name="Feng Y."/>
            <person name="Li Z."/>
            <person name="Xue J."/>
            <person name="Cheng D."/>
        </authorList>
    </citation>
    <scope>NUCLEOTIDE SEQUENCE [LARGE SCALE GENOMIC DNA]</scope>
    <source>
        <strain evidence="3 4">BZC3</strain>
    </source>
</reference>
<accession>A0A1Z3LVF9</accession>
<name>A0A1Z3LVF9_BREDI</name>
<sequence length="114" mass="12326">MRILLILPVVGAIAALFSTPQPVFAAPPQSATQEGSSSRSWTHTGRAGHSRSGWAAAYRTEDGFGRSRGFSNSRGRGGERSVDVRVGDQTITVDRSFTTRSGQGRVSSRTFQRR</sequence>
<evidence type="ECO:0000256" key="1">
    <source>
        <dbReference type="SAM" id="MobiDB-lite"/>
    </source>
</evidence>
<evidence type="ECO:0000256" key="2">
    <source>
        <dbReference type="SAM" id="SignalP"/>
    </source>
</evidence>
<feature type="signal peptide" evidence="2">
    <location>
        <begin position="1"/>
        <end position="25"/>
    </location>
</feature>
<dbReference type="EMBL" id="CP021995">
    <property type="protein sequence ID" value="ASD26208.1"/>
    <property type="molecule type" value="Genomic_DNA"/>
</dbReference>
<organism evidence="3 4">
    <name type="scientific">Brevundimonas diminuta</name>
    <name type="common">Pseudomonas diminuta</name>
    <dbReference type="NCBI Taxonomy" id="293"/>
    <lineage>
        <taxon>Bacteria</taxon>
        <taxon>Pseudomonadati</taxon>
        <taxon>Pseudomonadota</taxon>
        <taxon>Alphaproteobacteria</taxon>
        <taxon>Caulobacterales</taxon>
        <taxon>Caulobacteraceae</taxon>
        <taxon>Brevundimonas</taxon>
    </lineage>
</organism>
<feature type="compositionally biased region" description="Polar residues" evidence="1">
    <location>
        <begin position="89"/>
        <end position="114"/>
    </location>
</feature>
<dbReference type="AlphaFoldDB" id="A0A1Z3LVF9"/>
<feature type="region of interest" description="Disordered" evidence="1">
    <location>
        <begin position="23"/>
        <end position="114"/>
    </location>
</feature>
<protein>
    <submittedName>
        <fullName evidence="3">Uncharacterized protein</fullName>
    </submittedName>
</protein>
<proteinExistence type="predicted"/>
<dbReference type="Proteomes" id="UP000197024">
    <property type="component" value="Chromosome"/>
</dbReference>
<evidence type="ECO:0000313" key="4">
    <source>
        <dbReference type="Proteomes" id="UP000197024"/>
    </source>
</evidence>